<protein>
    <recommendedName>
        <fullName evidence="4">DUF4738 domain-containing protein</fullName>
    </recommendedName>
</protein>
<reference evidence="2" key="1">
    <citation type="submission" date="2023-07" db="EMBL/GenBank/DDBJ databases">
        <title>Two novel species in the genus Flavivirga.</title>
        <authorList>
            <person name="Kwon K."/>
        </authorList>
    </citation>
    <scope>NUCLEOTIDE SEQUENCE</scope>
    <source>
        <strain evidence="2">KCTC 52353</strain>
    </source>
</reference>
<dbReference type="Proteomes" id="UP001176883">
    <property type="component" value="Unassembled WGS sequence"/>
</dbReference>
<gene>
    <name evidence="2" type="ORF">Q4Q35_20160</name>
</gene>
<accession>A0ABT8WG39</accession>
<name>A0ABT8WG39_9FLAO</name>
<keyword evidence="3" id="KW-1185">Reference proteome</keyword>
<feature type="chain" id="PRO_5046156129" description="DUF4738 domain-containing protein" evidence="1">
    <location>
        <begin position="32"/>
        <end position="168"/>
    </location>
</feature>
<evidence type="ECO:0008006" key="4">
    <source>
        <dbReference type="Google" id="ProtNLM"/>
    </source>
</evidence>
<evidence type="ECO:0000313" key="3">
    <source>
        <dbReference type="Proteomes" id="UP001176883"/>
    </source>
</evidence>
<feature type="signal peptide" evidence="1">
    <location>
        <begin position="1"/>
        <end position="31"/>
    </location>
</feature>
<sequence>MEKQKLNIPKTTIVCLFFTMLLSCAVKQSLAKNTDKIEKNPQIIFLNYAIEKTPDGNRIVRFISKKIVEGRLKNHNKNSKEAYISGDLICYQLDKKSKKIYSTIIKNPLTKTIEFVDESKSFQMKKMDLDSAQFSLRLQLKPNTKYISIHSINDPKKKSKSLIKTKLN</sequence>
<dbReference type="RefSeq" id="WP_303279838.1">
    <property type="nucleotide sequence ID" value="NZ_JAUOEK010000184.1"/>
</dbReference>
<evidence type="ECO:0000256" key="1">
    <source>
        <dbReference type="SAM" id="SignalP"/>
    </source>
</evidence>
<dbReference type="EMBL" id="JAUOEK010000184">
    <property type="protein sequence ID" value="MDO5972120.1"/>
    <property type="molecule type" value="Genomic_DNA"/>
</dbReference>
<organism evidence="2 3">
    <name type="scientific">Flavivirga aquimarina</name>
    <dbReference type="NCBI Taxonomy" id="2027862"/>
    <lineage>
        <taxon>Bacteria</taxon>
        <taxon>Pseudomonadati</taxon>
        <taxon>Bacteroidota</taxon>
        <taxon>Flavobacteriia</taxon>
        <taxon>Flavobacteriales</taxon>
        <taxon>Flavobacteriaceae</taxon>
        <taxon>Flavivirga</taxon>
    </lineage>
</organism>
<comment type="caution">
    <text evidence="2">The sequence shown here is derived from an EMBL/GenBank/DDBJ whole genome shotgun (WGS) entry which is preliminary data.</text>
</comment>
<proteinExistence type="predicted"/>
<evidence type="ECO:0000313" key="2">
    <source>
        <dbReference type="EMBL" id="MDO5972120.1"/>
    </source>
</evidence>
<keyword evidence="1" id="KW-0732">Signal</keyword>
<dbReference type="PROSITE" id="PS51257">
    <property type="entry name" value="PROKAR_LIPOPROTEIN"/>
    <property type="match status" value="1"/>
</dbReference>